<organism evidence="25 26">
    <name type="scientific">Boothiomyces macroporosus</name>
    <dbReference type="NCBI Taxonomy" id="261099"/>
    <lineage>
        <taxon>Eukaryota</taxon>
        <taxon>Fungi</taxon>
        <taxon>Fungi incertae sedis</taxon>
        <taxon>Chytridiomycota</taxon>
        <taxon>Chytridiomycota incertae sedis</taxon>
        <taxon>Chytridiomycetes</taxon>
        <taxon>Rhizophydiales</taxon>
        <taxon>Terramycetaceae</taxon>
        <taxon>Boothiomyces</taxon>
    </lineage>
</organism>
<comment type="cofactor">
    <cofactor evidence="1">
        <name>Mg(2+)</name>
        <dbReference type="ChEBI" id="CHEBI:18420"/>
    </cofactor>
</comment>
<dbReference type="NCBIfam" id="TIGR00482">
    <property type="entry name" value="nicotinate (nicotinamide) nucleotide adenylyltransferase"/>
    <property type="match status" value="1"/>
</dbReference>
<evidence type="ECO:0000256" key="20">
    <source>
        <dbReference type="ARBA" id="ARBA00079369"/>
    </source>
</evidence>
<dbReference type="GO" id="GO:0005759">
    <property type="term" value="C:mitochondrial matrix"/>
    <property type="evidence" value="ECO:0007669"/>
    <property type="project" value="UniProtKB-ARBA"/>
</dbReference>
<dbReference type="GO" id="GO:0000309">
    <property type="term" value="F:nicotinamide-nucleotide adenylyltransferase activity"/>
    <property type="evidence" value="ECO:0007669"/>
    <property type="project" value="UniProtKB-EC"/>
</dbReference>
<dbReference type="SUPFAM" id="SSF52374">
    <property type="entry name" value="Nucleotidylyl transferase"/>
    <property type="match status" value="1"/>
</dbReference>
<evidence type="ECO:0000256" key="3">
    <source>
        <dbReference type="ARBA" id="ARBA00004658"/>
    </source>
</evidence>
<comment type="pathway">
    <text evidence="4">Cofactor biosynthesis; NAD(+) biosynthesis; deamido-NAD(+) from nicotinate D-ribonucleotide: step 1/1.</text>
</comment>
<feature type="region of interest" description="Disordered" evidence="22">
    <location>
        <begin position="337"/>
        <end position="360"/>
    </location>
</feature>
<feature type="compositionally biased region" description="Basic and acidic residues" evidence="22">
    <location>
        <begin position="679"/>
        <end position="697"/>
    </location>
</feature>
<dbReference type="InterPro" id="IPR045094">
    <property type="entry name" value="NMNAT_euk"/>
</dbReference>
<evidence type="ECO:0000256" key="8">
    <source>
        <dbReference type="ARBA" id="ARBA00012390"/>
    </source>
</evidence>
<keyword evidence="26" id="KW-1185">Reference proteome</keyword>
<comment type="pathway">
    <text evidence="3">Cofactor biosynthesis; NAD(+) biosynthesis; NAD(+) from nicotinamide D-ribonucleotide: step 1/1.</text>
</comment>
<sequence>MSAVITRMNSQASPTLPLDYEFPAHKLKAKLKDTSKTPLVVVACGSYSPVTYLHLRMFEMAYDYIQDTNFEIIGGYFSPVSDAYAKPGLAPWQHRVNMCALACQDSTWIMVDSWEPSQVDYIRTAKVLDHFNEYLNKDGGLLVNNERKHIRIVLLAGGDLIQSFAVPNLWKEQDLYYILGGFGCLIIERTGANVHDFLLTNDSLFKNVWVVKQYIHNDISSTKIRLFIRRGMSIRYLLPDPVVDYIHQNGLYKGDFYHYCVVHINNKPHENFWTASQMDLETPKPKRTRDDDEATPTNKSQSPSFEFNAPQFHDFSQQEDKNPDNWFGNYIITIDTRTETPDLPEEKPKKEKKRPAPTKMKLRKRSLTHPMTLRKRAEPAAVQKKTKRGLTIPKPFNLSKTKSQVQPKSPFVPLAVKVSKFHQQTPARFKTKPAKKPVQKVTQNDKLTHPQSPFLTTKLRAQHNKPHVPSAAELEELELKKIQPFKAKPLNKRILELKDSLPQPAPLPLTIPQSPAIHKPQPKEIKPPSPKIIKANPVPDLSNPFKPEIEHRKIPVPEFHLPGDYIHEQKQREIQELKEKEEMELKKQREFKAHEPKLNQVNIADTDVPKPQPFNLETDKRGELYKHQLQEKLEQEQEELQKQAEFRAQPLPPLDPFLPKKSDKPLTEIQEFQSHLSNRQKERQKYEQSLKEKQQQEQELLEKMEKLKKVFLTNVGTRRKGNQEIAQANRS</sequence>
<dbReference type="InterPro" id="IPR051182">
    <property type="entry name" value="Euk_NMN_adenylyltrnsfrase"/>
</dbReference>
<feature type="region of interest" description="Disordered" evidence="22">
    <location>
        <begin position="275"/>
        <end position="308"/>
    </location>
</feature>
<dbReference type="AlphaFoldDB" id="A0AAD5Y0T7"/>
<dbReference type="GO" id="GO:0004515">
    <property type="term" value="F:nicotinate-nucleotide adenylyltransferase activity"/>
    <property type="evidence" value="ECO:0007669"/>
    <property type="project" value="UniProtKB-EC"/>
</dbReference>
<dbReference type="PANTHER" id="PTHR12039">
    <property type="entry name" value="NICOTINAMIDE MONONUCLEOTIDE ADENYLYLTRANSFERASE"/>
    <property type="match status" value="1"/>
</dbReference>
<feature type="compositionally biased region" description="Basic and acidic residues" evidence="22">
    <location>
        <begin position="337"/>
        <end position="349"/>
    </location>
</feature>
<name>A0AAD5Y0T7_9FUNG</name>
<keyword evidence="11" id="KW-0548">Nucleotidyltransferase</keyword>
<feature type="compositionally biased region" description="Basic residues" evidence="22">
    <location>
        <begin position="429"/>
        <end position="438"/>
    </location>
</feature>
<comment type="catalytic activity">
    <reaction evidence="17">
        <text>beta-nicotinamide D-ribonucleotide + ATP + H(+) = diphosphate + NAD(+)</text>
        <dbReference type="Rhea" id="RHEA:21360"/>
        <dbReference type="ChEBI" id="CHEBI:14649"/>
        <dbReference type="ChEBI" id="CHEBI:15378"/>
        <dbReference type="ChEBI" id="CHEBI:30616"/>
        <dbReference type="ChEBI" id="CHEBI:33019"/>
        <dbReference type="ChEBI" id="CHEBI:57540"/>
        <dbReference type="EC" id="2.7.7.1"/>
    </reaction>
</comment>
<feature type="compositionally biased region" description="Basic and acidic residues" evidence="22">
    <location>
        <begin position="586"/>
        <end position="597"/>
    </location>
</feature>
<feature type="region of interest" description="Disordered" evidence="22">
    <location>
        <begin position="423"/>
        <end position="452"/>
    </location>
</feature>
<dbReference type="InterPro" id="IPR005248">
    <property type="entry name" value="NadD/NMNAT"/>
</dbReference>
<evidence type="ECO:0000256" key="2">
    <source>
        <dbReference type="ARBA" id="ARBA00004173"/>
    </source>
</evidence>
<feature type="compositionally biased region" description="Basic and acidic residues" evidence="22">
    <location>
        <begin position="281"/>
        <end position="290"/>
    </location>
</feature>
<evidence type="ECO:0000256" key="12">
    <source>
        <dbReference type="ARBA" id="ARBA00022741"/>
    </source>
</evidence>
<dbReference type="GO" id="GO:0005524">
    <property type="term" value="F:ATP binding"/>
    <property type="evidence" value="ECO:0007669"/>
    <property type="project" value="UniProtKB-KW"/>
</dbReference>
<keyword evidence="10" id="KW-0808">Transferase</keyword>
<comment type="similarity">
    <text evidence="5">Belongs to the eukaryotic NMN adenylyltransferase family.</text>
</comment>
<evidence type="ECO:0000256" key="21">
    <source>
        <dbReference type="ARBA" id="ARBA00093425"/>
    </source>
</evidence>
<dbReference type="Pfam" id="PF12214">
    <property type="entry name" value="TPX2_importin"/>
    <property type="match status" value="1"/>
</dbReference>
<evidence type="ECO:0000256" key="13">
    <source>
        <dbReference type="ARBA" id="ARBA00022840"/>
    </source>
</evidence>
<keyword evidence="12" id="KW-0547">Nucleotide-binding</keyword>
<dbReference type="Gene3D" id="3.40.50.620">
    <property type="entry name" value="HUPs"/>
    <property type="match status" value="1"/>
</dbReference>
<protein>
    <recommendedName>
        <fullName evidence="18">Nicotinamide/nicotinic acid mononucleotide adenylyltransferase 3</fullName>
        <ecNumber evidence="8">2.7.7.1</ecNumber>
        <ecNumber evidence="7">2.7.7.18</ecNumber>
    </recommendedName>
    <alternativeName>
        <fullName evidence="19">Nicotinamide-nucleotide adenylyltransferase 3</fullName>
    </alternativeName>
    <alternativeName>
        <fullName evidence="20">Nicotinate-nucleotide adenylyltransferase 3</fullName>
    </alternativeName>
</protein>
<feature type="region of interest" description="Disordered" evidence="22">
    <location>
        <begin position="634"/>
        <end position="697"/>
    </location>
</feature>
<evidence type="ECO:0000256" key="10">
    <source>
        <dbReference type="ARBA" id="ARBA00022679"/>
    </source>
</evidence>
<feature type="region of interest" description="Disordered" evidence="22">
    <location>
        <begin position="586"/>
        <end position="622"/>
    </location>
</feature>
<evidence type="ECO:0000256" key="5">
    <source>
        <dbReference type="ARBA" id="ARBA00007064"/>
    </source>
</evidence>
<dbReference type="EMBL" id="JADGKB010000143">
    <property type="protein sequence ID" value="KAJ3252385.1"/>
    <property type="molecule type" value="Genomic_DNA"/>
</dbReference>
<evidence type="ECO:0000256" key="11">
    <source>
        <dbReference type="ARBA" id="ARBA00022695"/>
    </source>
</evidence>
<feature type="compositionally biased region" description="Polar residues" evidence="22">
    <location>
        <begin position="440"/>
        <end position="452"/>
    </location>
</feature>
<keyword evidence="13" id="KW-0067">ATP-binding</keyword>
<feature type="compositionally biased region" description="Basic residues" evidence="22">
    <location>
        <begin position="350"/>
        <end position="360"/>
    </location>
</feature>
<feature type="compositionally biased region" description="Basic and acidic residues" evidence="22">
    <location>
        <begin position="634"/>
        <end position="645"/>
    </location>
</feature>
<evidence type="ECO:0000256" key="22">
    <source>
        <dbReference type="SAM" id="MobiDB-lite"/>
    </source>
</evidence>
<dbReference type="InterPro" id="IPR014729">
    <property type="entry name" value="Rossmann-like_a/b/a_fold"/>
</dbReference>
<dbReference type="GO" id="GO:0009435">
    <property type="term" value="P:NAD+ biosynthetic process"/>
    <property type="evidence" value="ECO:0007669"/>
    <property type="project" value="InterPro"/>
</dbReference>
<dbReference type="Pfam" id="PF01467">
    <property type="entry name" value="CTP_transf_like"/>
    <property type="match status" value="1"/>
</dbReference>
<keyword evidence="14" id="KW-0520">NAD</keyword>
<comment type="subunit">
    <text evidence="6">Homotetramer.</text>
</comment>
<evidence type="ECO:0000256" key="4">
    <source>
        <dbReference type="ARBA" id="ARBA00005019"/>
    </source>
</evidence>
<comment type="function">
    <text evidence="21">Catalyzes the formation of NAD(+) from nicotinamide mononucleotide (NMN) and ATP. Can also use the deamidated form; nicotinic acid mononucleotide (NaMN) as substrate with the same efficiency. Can use triazofurin monophosphate (TrMP) as substrate. Can also use GTP and ITP as nucleotide donors. Also catalyzes the reverse reaction, i.e. the pyrophosphorolytic cleavage of NAD(+). For the pyrophosphorolytic activity, can use NAD(+), NADH, NaAD, nicotinic acid adenine dinucleotide phosphate (NHD), nicotinamide guanine dinucleotide (NGD) as substrates. Fails to cleave phosphorylated dinucleotides NADP(+), NADPH and NaADP(+). Protects against axonal degeneration following injury. May be involved in the maintenance of axonal integrity. Also functions as a stress-response chaperone protein that prevents toxic aggregation of proteins; this function may be independent of its NAD(+) synthesis activity.</text>
</comment>
<evidence type="ECO:0000256" key="14">
    <source>
        <dbReference type="ARBA" id="ARBA00023027"/>
    </source>
</evidence>
<dbReference type="EC" id="2.7.7.1" evidence="8"/>
<comment type="catalytic activity">
    <reaction evidence="16">
        <text>nicotinate beta-D-ribonucleotide + ATP + H(+) = deamido-NAD(+) + diphosphate</text>
        <dbReference type="Rhea" id="RHEA:22860"/>
        <dbReference type="ChEBI" id="CHEBI:15378"/>
        <dbReference type="ChEBI" id="CHEBI:30616"/>
        <dbReference type="ChEBI" id="CHEBI:33019"/>
        <dbReference type="ChEBI" id="CHEBI:57502"/>
        <dbReference type="ChEBI" id="CHEBI:58437"/>
        <dbReference type="EC" id="2.7.7.18"/>
    </reaction>
</comment>
<reference evidence="25" key="1">
    <citation type="submission" date="2020-05" db="EMBL/GenBank/DDBJ databases">
        <title>Phylogenomic resolution of chytrid fungi.</title>
        <authorList>
            <person name="Stajich J.E."/>
            <person name="Amses K."/>
            <person name="Simmons R."/>
            <person name="Seto K."/>
            <person name="Myers J."/>
            <person name="Bonds A."/>
            <person name="Quandt C.A."/>
            <person name="Barry K."/>
            <person name="Liu P."/>
            <person name="Grigoriev I."/>
            <person name="Longcore J.E."/>
            <person name="James T.Y."/>
        </authorList>
    </citation>
    <scope>NUCLEOTIDE SEQUENCE</scope>
    <source>
        <strain evidence="25">PLAUS21</strain>
    </source>
</reference>
<evidence type="ECO:0000259" key="23">
    <source>
        <dbReference type="Pfam" id="PF01467"/>
    </source>
</evidence>
<evidence type="ECO:0000256" key="17">
    <source>
        <dbReference type="ARBA" id="ARBA00049001"/>
    </source>
</evidence>
<evidence type="ECO:0000256" key="18">
    <source>
        <dbReference type="ARBA" id="ARBA00074013"/>
    </source>
</evidence>
<dbReference type="CDD" id="cd09286">
    <property type="entry name" value="NMNAT_Eukarya"/>
    <property type="match status" value="1"/>
</dbReference>
<gene>
    <name evidence="25" type="ORF">HK103_001598</name>
</gene>
<proteinExistence type="inferred from homology"/>
<evidence type="ECO:0000313" key="25">
    <source>
        <dbReference type="EMBL" id="KAJ3252385.1"/>
    </source>
</evidence>
<feature type="region of interest" description="Disordered" evidence="22">
    <location>
        <begin position="501"/>
        <end position="546"/>
    </location>
</feature>
<evidence type="ECO:0000256" key="6">
    <source>
        <dbReference type="ARBA" id="ARBA00011881"/>
    </source>
</evidence>
<keyword evidence="9" id="KW-0662">Pyridine nucleotide biosynthesis</keyword>
<keyword evidence="15" id="KW-0496">Mitochondrion</keyword>
<evidence type="ECO:0000256" key="1">
    <source>
        <dbReference type="ARBA" id="ARBA00001946"/>
    </source>
</evidence>
<dbReference type="PANTHER" id="PTHR12039:SF0">
    <property type="entry name" value="NICOTINAMIDE-NUCLEOTIDE ADENYLYLTRANSFERASE"/>
    <property type="match status" value="1"/>
</dbReference>
<dbReference type="FunFam" id="3.40.50.620:FF:000221">
    <property type="entry name" value="Nicotinamide/nicotinic acid mononucleotide adenylyltransferase 3"/>
    <property type="match status" value="1"/>
</dbReference>
<evidence type="ECO:0000256" key="16">
    <source>
        <dbReference type="ARBA" id="ARBA00048721"/>
    </source>
</evidence>
<evidence type="ECO:0000313" key="26">
    <source>
        <dbReference type="Proteomes" id="UP001210925"/>
    </source>
</evidence>
<dbReference type="InterPro" id="IPR004821">
    <property type="entry name" value="Cyt_trans-like"/>
</dbReference>
<accession>A0AAD5Y0T7</accession>
<feature type="domain" description="Cytidyltransferase-like" evidence="23">
    <location>
        <begin position="42"/>
        <end position="225"/>
    </location>
</feature>
<feature type="domain" description="TPX2 central" evidence="24">
    <location>
        <begin position="446"/>
        <end position="508"/>
    </location>
</feature>
<comment type="subcellular location">
    <subcellularLocation>
        <location evidence="2">Mitochondrion</location>
    </subcellularLocation>
</comment>
<dbReference type="InterPro" id="IPR027330">
    <property type="entry name" value="TPX2_central_dom"/>
</dbReference>
<comment type="caution">
    <text evidence="25">The sequence shown here is derived from an EMBL/GenBank/DDBJ whole genome shotgun (WGS) entry which is preliminary data.</text>
</comment>
<dbReference type="EC" id="2.7.7.18" evidence="7"/>
<evidence type="ECO:0000259" key="24">
    <source>
        <dbReference type="Pfam" id="PF12214"/>
    </source>
</evidence>
<dbReference type="Proteomes" id="UP001210925">
    <property type="component" value="Unassembled WGS sequence"/>
</dbReference>
<evidence type="ECO:0000256" key="19">
    <source>
        <dbReference type="ARBA" id="ARBA00075132"/>
    </source>
</evidence>
<feature type="compositionally biased region" description="Polar residues" evidence="22">
    <location>
        <begin position="295"/>
        <end position="305"/>
    </location>
</feature>
<evidence type="ECO:0000256" key="9">
    <source>
        <dbReference type="ARBA" id="ARBA00022642"/>
    </source>
</evidence>
<evidence type="ECO:0000256" key="7">
    <source>
        <dbReference type="ARBA" id="ARBA00012389"/>
    </source>
</evidence>
<evidence type="ECO:0000256" key="15">
    <source>
        <dbReference type="ARBA" id="ARBA00023128"/>
    </source>
</evidence>